<evidence type="ECO:0000256" key="6">
    <source>
        <dbReference type="SAM" id="Coils"/>
    </source>
</evidence>
<dbReference type="GO" id="GO:0004713">
    <property type="term" value="F:protein tyrosine kinase activity"/>
    <property type="evidence" value="ECO:0007669"/>
    <property type="project" value="TreeGrafter"/>
</dbReference>
<organism evidence="9 10">
    <name type="scientific">Candidatus Electrothrix aarhusensis</name>
    <dbReference type="NCBI Taxonomy" id="1859131"/>
    <lineage>
        <taxon>Bacteria</taxon>
        <taxon>Pseudomonadati</taxon>
        <taxon>Thermodesulfobacteriota</taxon>
        <taxon>Desulfobulbia</taxon>
        <taxon>Desulfobulbales</taxon>
        <taxon>Desulfobulbaceae</taxon>
        <taxon>Candidatus Electrothrix</taxon>
    </lineage>
</organism>
<keyword evidence="10" id="KW-1185">Reference proteome</keyword>
<dbReference type="PANTHER" id="PTHR32309:SF13">
    <property type="entry name" value="FERRIC ENTEROBACTIN TRANSPORT PROTEIN FEPE"/>
    <property type="match status" value="1"/>
</dbReference>
<keyword evidence="4 7" id="KW-1133">Transmembrane helix</keyword>
<dbReference type="Pfam" id="PF02706">
    <property type="entry name" value="Wzz"/>
    <property type="match status" value="1"/>
</dbReference>
<feature type="coiled-coil region" evidence="6">
    <location>
        <begin position="244"/>
        <end position="356"/>
    </location>
</feature>
<evidence type="ECO:0000259" key="8">
    <source>
        <dbReference type="Pfam" id="PF02706"/>
    </source>
</evidence>
<evidence type="ECO:0000313" key="10">
    <source>
        <dbReference type="Proteomes" id="UP000287853"/>
    </source>
</evidence>
<evidence type="ECO:0000313" key="9">
    <source>
        <dbReference type="EMBL" id="RWX45859.1"/>
    </source>
</evidence>
<keyword evidence="6" id="KW-0175">Coiled coil</keyword>
<sequence>MNHSQLNDTDRQVMVGVGSANGNQNLPSIDYHETVAPMQDEEIHLRDYLDVLIRRKWVVLLCVLLIFSATTLFTLTSTPLFQGKGTLKASASQGQVTSFEDTQTNVLKSMEFQQTQVNLLESEQVSIRIIDKLGLLNNPFFNEELKSEQNEAASLASLAQLALSSIRNFIRFDSGANDSLNEEGKNRLLTDDAVKKLQDDLKISPVRNSELIQLSFESPDPQLSADVVNTAMEEFVQMLMDTNLQSSKNAAQFLEKQIMAAQIKLEKSEKELNNFSRQAGLVSMDPKLNLIMRQLEELNDALAKARAERIGKESLYQQAISKENQHLPQILQDDLIKNLKAEYSLLAGEYQDLSTTFKPAYPKMQQLQAKINDIKGRLREEKLFIIESIKNDYEAA</sequence>
<keyword evidence="2" id="KW-1003">Cell membrane</keyword>
<feature type="domain" description="Polysaccharide chain length determinant N-terminal" evidence="8">
    <location>
        <begin position="41"/>
        <end position="133"/>
    </location>
</feature>
<dbReference type="AlphaFoldDB" id="A0A3S3QRT4"/>
<dbReference type="GO" id="GO:0005886">
    <property type="term" value="C:plasma membrane"/>
    <property type="evidence" value="ECO:0007669"/>
    <property type="project" value="UniProtKB-SubCell"/>
</dbReference>
<name>A0A3S3QRT4_9BACT</name>
<reference evidence="9 10" key="1">
    <citation type="submission" date="2017-01" db="EMBL/GenBank/DDBJ databases">
        <title>The cable genome- insights into the physiology and evolution of filamentous bacteria capable of sulfide oxidation via long distance electron transfer.</title>
        <authorList>
            <person name="Schreiber L."/>
            <person name="Bjerg J.T."/>
            <person name="Boggild A."/>
            <person name="Van De Vossenberg J."/>
            <person name="Meysman F."/>
            <person name="Nielsen L.P."/>
            <person name="Schramm A."/>
            <person name="Kjeldsen K.U."/>
        </authorList>
    </citation>
    <scope>NUCLEOTIDE SEQUENCE [LARGE SCALE GENOMIC DNA]</scope>
    <source>
        <strain evidence="9">MCF</strain>
    </source>
</reference>
<dbReference type="InterPro" id="IPR050445">
    <property type="entry name" value="Bact_polysacc_biosynth/exp"/>
</dbReference>
<comment type="caution">
    <text evidence="9">The sequence shown here is derived from an EMBL/GenBank/DDBJ whole genome shotgun (WGS) entry which is preliminary data.</text>
</comment>
<dbReference type="Proteomes" id="UP000287853">
    <property type="component" value="Unassembled WGS sequence"/>
</dbReference>
<evidence type="ECO:0000256" key="5">
    <source>
        <dbReference type="ARBA" id="ARBA00023136"/>
    </source>
</evidence>
<evidence type="ECO:0000256" key="7">
    <source>
        <dbReference type="SAM" id="Phobius"/>
    </source>
</evidence>
<keyword evidence="5 7" id="KW-0472">Membrane</keyword>
<dbReference type="EMBL" id="MTKO01000071">
    <property type="protein sequence ID" value="RWX45859.1"/>
    <property type="molecule type" value="Genomic_DNA"/>
</dbReference>
<proteinExistence type="predicted"/>
<protein>
    <recommendedName>
        <fullName evidence="8">Polysaccharide chain length determinant N-terminal domain-containing protein</fullName>
    </recommendedName>
</protein>
<evidence type="ECO:0000256" key="2">
    <source>
        <dbReference type="ARBA" id="ARBA00022475"/>
    </source>
</evidence>
<accession>A0A3S3QRT4</accession>
<gene>
    <name evidence="9" type="ORF">H206_00742</name>
</gene>
<keyword evidence="3 7" id="KW-0812">Transmembrane</keyword>
<evidence type="ECO:0000256" key="3">
    <source>
        <dbReference type="ARBA" id="ARBA00022692"/>
    </source>
</evidence>
<evidence type="ECO:0000256" key="4">
    <source>
        <dbReference type="ARBA" id="ARBA00022989"/>
    </source>
</evidence>
<evidence type="ECO:0000256" key="1">
    <source>
        <dbReference type="ARBA" id="ARBA00004651"/>
    </source>
</evidence>
<feature type="transmembrane region" description="Helical" evidence="7">
    <location>
        <begin position="57"/>
        <end position="75"/>
    </location>
</feature>
<comment type="subcellular location">
    <subcellularLocation>
        <location evidence="1">Cell membrane</location>
        <topology evidence="1">Multi-pass membrane protein</topology>
    </subcellularLocation>
</comment>
<dbReference type="PANTHER" id="PTHR32309">
    <property type="entry name" value="TYROSINE-PROTEIN KINASE"/>
    <property type="match status" value="1"/>
</dbReference>
<dbReference type="InterPro" id="IPR003856">
    <property type="entry name" value="LPS_length_determ_N"/>
</dbReference>